<comment type="caution">
    <text evidence="3">The sequence shown here is derived from an EMBL/GenBank/DDBJ whole genome shotgun (WGS) entry which is preliminary data.</text>
</comment>
<dbReference type="InterPro" id="IPR011335">
    <property type="entry name" value="Restrct_endonuc-II-like"/>
</dbReference>
<dbReference type="AlphaFoldDB" id="A0A0G1P3F5"/>
<evidence type="ECO:0000256" key="2">
    <source>
        <dbReference type="HAMAP-Rule" id="MF_00048"/>
    </source>
</evidence>
<dbReference type="Proteomes" id="UP000034175">
    <property type="component" value="Unassembled WGS sequence"/>
</dbReference>
<sequence>MAQGGNTKLTLGRWGEEQAAHYIRGLGFNVLERNFFARVGELDIVAQRHGVLNFFEVKTRRNASHGTHESVTAGKRHRFACAVRVYLQRRRVPHDHPCQCGVITVVGFPGGPCAITLWYLSTFDLTWF</sequence>
<reference evidence="3 4" key="1">
    <citation type="journal article" date="2015" name="Nature">
        <title>rRNA introns, odd ribosomes, and small enigmatic genomes across a large radiation of phyla.</title>
        <authorList>
            <person name="Brown C.T."/>
            <person name="Hug L.A."/>
            <person name="Thomas B.C."/>
            <person name="Sharon I."/>
            <person name="Castelle C.J."/>
            <person name="Singh A."/>
            <person name="Wilkins M.J."/>
            <person name="Williams K.H."/>
            <person name="Banfield J.F."/>
        </authorList>
    </citation>
    <scope>NUCLEOTIDE SEQUENCE [LARGE SCALE GENOMIC DNA]</scope>
</reference>
<dbReference type="InterPro" id="IPR011856">
    <property type="entry name" value="tRNA_endonuc-like_dom_sf"/>
</dbReference>
<dbReference type="PANTHER" id="PTHR34039:SF1">
    <property type="entry name" value="UPF0102 PROTEIN YRAN"/>
    <property type="match status" value="1"/>
</dbReference>
<accession>A0A0G1P3F5</accession>
<dbReference type="GO" id="GO:0003676">
    <property type="term" value="F:nucleic acid binding"/>
    <property type="evidence" value="ECO:0007669"/>
    <property type="project" value="InterPro"/>
</dbReference>
<proteinExistence type="inferred from homology"/>
<evidence type="ECO:0000256" key="1">
    <source>
        <dbReference type="ARBA" id="ARBA00006738"/>
    </source>
</evidence>
<gene>
    <name evidence="3" type="ORF">UX39_C0002G0045</name>
</gene>
<evidence type="ECO:0000313" key="3">
    <source>
        <dbReference type="EMBL" id="KKU27266.1"/>
    </source>
</evidence>
<dbReference type="Gene3D" id="3.40.1350.10">
    <property type="match status" value="1"/>
</dbReference>
<dbReference type="PANTHER" id="PTHR34039">
    <property type="entry name" value="UPF0102 PROTEIN YRAN"/>
    <property type="match status" value="1"/>
</dbReference>
<comment type="similarity">
    <text evidence="1 2">Belongs to the UPF0102 family.</text>
</comment>
<dbReference type="EMBL" id="LCMA01000002">
    <property type="protein sequence ID" value="KKU27266.1"/>
    <property type="molecule type" value="Genomic_DNA"/>
</dbReference>
<protein>
    <recommendedName>
        <fullName evidence="2">UPF0102 protein UX39_C0002G0045</fullName>
    </recommendedName>
</protein>
<dbReference type="HAMAP" id="MF_00048">
    <property type="entry name" value="UPF0102"/>
    <property type="match status" value="1"/>
</dbReference>
<dbReference type="SUPFAM" id="SSF52980">
    <property type="entry name" value="Restriction endonuclease-like"/>
    <property type="match status" value="1"/>
</dbReference>
<dbReference type="InterPro" id="IPR003509">
    <property type="entry name" value="UPF0102_YraN-like"/>
</dbReference>
<name>A0A0G1P3F5_9BACT</name>
<organism evidence="3 4">
    <name type="scientific">Candidatus Magasanikbacteria bacterium GW2011_GWA2_46_17</name>
    <dbReference type="NCBI Taxonomy" id="1619042"/>
    <lineage>
        <taxon>Bacteria</taxon>
        <taxon>Candidatus Magasanikiibacteriota</taxon>
    </lineage>
</organism>
<dbReference type="Pfam" id="PF02021">
    <property type="entry name" value="UPF0102"/>
    <property type="match status" value="1"/>
</dbReference>
<evidence type="ECO:0000313" key="4">
    <source>
        <dbReference type="Proteomes" id="UP000034175"/>
    </source>
</evidence>